<name>A0ABR9K1G8_9ACTN</name>
<dbReference type="Gene3D" id="1.20.1260.10">
    <property type="match status" value="1"/>
</dbReference>
<dbReference type="InterPro" id="IPR026820">
    <property type="entry name" value="VioB/RebD_dom"/>
</dbReference>
<dbReference type="InterPro" id="IPR012347">
    <property type="entry name" value="Ferritin-like"/>
</dbReference>
<sequence length="204" mass="22606">MPSALKAIEVIGDQGEGADETIFTADDRIFGEQRQLAHYFRFNEIYTGRSYGPHDLPSTPPSGPLPDVTWTDAHPIRGDSKVADYKRFSGNSAVYREAVEFNASYAKLLGYLHSAFNGRPRDMALAVPTMLELRDRARQMYRNPHPDPEQAAQGYCASPTFEVEQAHFDEAREVVRRHVDAAGLRADEPVDLGALTAGPGRPFA</sequence>
<feature type="domain" description="Iminophenyl-pyruvate dimer synthase" evidence="1">
    <location>
        <begin position="3"/>
        <end position="47"/>
    </location>
</feature>
<proteinExistence type="predicted"/>
<dbReference type="Proteomes" id="UP000627838">
    <property type="component" value="Unassembled WGS sequence"/>
</dbReference>
<protein>
    <recommendedName>
        <fullName evidence="1">Iminophenyl-pyruvate dimer synthase domain-containing protein</fullName>
    </recommendedName>
</protein>
<dbReference type="EMBL" id="JADBDZ010000001">
    <property type="protein sequence ID" value="MBE1536694.1"/>
    <property type="molecule type" value="Genomic_DNA"/>
</dbReference>
<dbReference type="PANTHER" id="PTHR34400">
    <property type="match status" value="1"/>
</dbReference>
<evidence type="ECO:0000313" key="3">
    <source>
        <dbReference type="Proteomes" id="UP000627838"/>
    </source>
</evidence>
<comment type="caution">
    <text evidence="2">The sequence shown here is derived from an EMBL/GenBank/DDBJ whole genome shotgun (WGS) entry which is preliminary data.</text>
</comment>
<evidence type="ECO:0000259" key="1">
    <source>
        <dbReference type="Pfam" id="PF12902"/>
    </source>
</evidence>
<evidence type="ECO:0000313" key="2">
    <source>
        <dbReference type="EMBL" id="MBE1536694.1"/>
    </source>
</evidence>
<organism evidence="2 3">
    <name type="scientific">Actinomadura algeriensis</name>
    <dbReference type="NCBI Taxonomy" id="1679523"/>
    <lineage>
        <taxon>Bacteria</taxon>
        <taxon>Bacillati</taxon>
        <taxon>Actinomycetota</taxon>
        <taxon>Actinomycetes</taxon>
        <taxon>Streptosporangiales</taxon>
        <taxon>Thermomonosporaceae</taxon>
        <taxon>Actinomadura</taxon>
    </lineage>
</organism>
<gene>
    <name evidence="2" type="ORF">H4W34_006527</name>
</gene>
<reference evidence="2 3" key="1">
    <citation type="submission" date="2020-10" db="EMBL/GenBank/DDBJ databases">
        <title>Sequencing the genomes of 1000 actinobacteria strains.</title>
        <authorList>
            <person name="Klenk H.-P."/>
        </authorList>
    </citation>
    <scope>NUCLEOTIDE SEQUENCE [LARGE SCALE GENOMIC DNA]</scope>
    <source>
        <strain evidence="2 3">DSM 46744</strain>
    </source>
</reference>
<keyword evidence="3" id="KW-1185">Reference proteome</keyword>
<accession>A0ABR9K1G8</accession>
<dbReference type="PANTHER" id="PTHR34400:SF4">
    <property type="entry name" value="MEMBRANE PROTEIN"/>
    <property type="match status" value="1"/>
</dbReference>
<dbReference type="Pfam" id="PF12902">
    <property type="entry name" value="Ferritin-like"/>
    <property type="match status" value="1"/>
</dbReference>
<dbReference type="RefSeq" id="WP_264085509.1">
    <property type="nucleotide sequence ID" value="NZ_JADBDZ010000001.1"/>
</dbReference>